<dbReference type="AlphaFoldDB" id="A0A1B6L428"/>
<evidence type="ECO:0000256" key="15">
    <source>
        <dbReference type="SAM" id="MobiDB-lite"/>
    </source>
</evidence>
<evidence type="ECO:0000256" key="2">
    <source>
        <dbReference type="ARBA" id="ARBA00004443"/>
    </source>
</evidence>
<evidence type="ECO:0000256" key="8">
    <source>
        <dbReference type="ARBA" id="ARBA00022792"/>
    </source>
</evidence>
<evidence type="ECO:0000256" key="11">
    <source>
        <dbReference type="ARBA" id="ARBA00023128"/>
    </source>
</evidence>
<dbReference type="EMBL" id="GEBQ01021606">
    <property type="protein sequence ID" value="JAT18371.1"/>
    <property type="molecule type" value="Transcribed_RNA"/>
</dbReference>
<evidence type="ECO:0000256" key="10">
    <source>
        <dbReference type="ARBA" id="ARBA00022990"/>
    </source>
</evidence>
<keyword evidence="7" id="KW-0679">Respiratory chain</keyword>
<accession>A0A1B6L428</accession>
<keyword evidence="8" id="KW-0999">Mitochondrion inner membrane</keyword>
<dbReference type="GO" id="GO:0005743">
    <property type="term" value="C:mitochondrial inner membrane"/>
    <property type="evidence" value="ECO:0007669"/>
    <property type="project" value="UniProtKB-SubCell"/>
</dbReference>
<keyword evidence="6" id="KW-0813">Transport</keyword>
<protein>
    <recommendedName>
        <fullName evidence="5">NADH dehydrogenase [ubiquinone] 1 alpha subcomplex subunit 7</fullName>
    </recommendedName>
    <alternativeName>
        <fullName evidence="14">Complex I-B14.5a</fullName>
    </alternativeName>
    <alternativeName>
        <fullName evidence="13">NADH-ubiquinone oxidoreductase subunit B14.5a</fullName>
    </alternativeName>
</protein>
<evidence type="ECO:0000256" key="1">
    <source>
        <dbReference type="ARBA" id="ARBA00003195"/>
    </source>
</evidence>
<evidence type="ECO:0000256" key="13">
    <source>
        <dbReference type="ARBA" id="ARBA00030360"/>
    </source>
</evidence>
<organism evidence="16">
    <name type="scientific">Graphocephala atropunctata</name>
    <dbReference type="NCBI Taxonomy" id="36148"/>
    <lineage>
        <taxon>Eukaryota</taxon>
        <taxon>Metazoa</taxon>
        <taxon>Ecdysozoa</taxon>
        <taxon>Arthropoda</taxon>
        <taxon>Hexapoda</taxon>
        <taxon>Insecta</taxon>
        <taxon>Pterygota</taxon>
        <taxon>Neoptera</taxon>
        <taxon>Paraneoptera</taxon>
        <taxon>Hemiptera</taxon>
        <taxon>Auchenorrhyncha</taxon>
        <taxon>Membracoidea</taxon>
        <taxon>Cicadellidae</taxon>
        <taxon>Cicadellinae</taxon>
        <taxon>Cicadellini</taxon>
        <taxon>Graphocephala</taxon>
    </lineage>
</organism>
<comment type="subunit">
    <text evidence="4">Complex I is composed of 45 different subunits.</text>
</comment>
<comment type="subcellular location">
    <subcellularLocation>
        <location evidence="2">Mitochondrion inner membrane</location>
        <topology evidence="2">Peripheral membrane protein</topology>
        <orientation evidence="2">Matrix side</orientation>
    </subcellularLocation>
</comment>
<evidence type="ECO:0000256" key="14">
    <source>
        <dbReference type="ARBA" id="ARBA00033401"/>
    </source>
</evidence>
<feature type="region of interest" description="Disordered" evidence="15">
    <location>
        <begin position="78"/>
        <end position="104"/>
    </location>
</feature>
<comment type="similarity">
    <text evidence="3">Belongs to the complex I NDUFA7 subunit family.</text>
</comment>
<name>A0A1B6L428_9HEMI</name>
<keyword evidence="12" id="KW-0472">Membrane</keyword>
<evidence type="ECO:0000256" key="4">
    <source>
        <dbReference type="ARBA" id="ARBA00011533"/>
    </source>
</evidence>
<dbReference type="PANTHER" id="PTHR12485">
    <property type="entry name" value="NADH-UBIQUINONE OXIDOREDUCTASE SUBUNIT B"/>
    <property type="match status" value="1"/>
</dbReference>
<comment type="function">
    <text evidence="1">Accessory subunit of the mitochondrial membrane respiratory chain NADH dehydrogenase (Complex I), that is believed not to be involved in catalysis. Complex I functions in the transfer of electrons from NADH to the respiratory chain. The immediate electron acceptor for the enzyme is believed to be ubiquinone.</text>
</comment>
<evidence type="ECO:0000256" key="7">
    <source>
        <dbReference type="ARBA" id="ARBA00022660"/>
    </source>
</evidence>
<dbReference type="PANTHER" id="PTHR12485:SF1">
    <property type="entry name" value="NADH DEHYDROGENASE [UBIQUINONE] 1 ALPHA SUBCOMPLEX SUBUNIT 7"/>
    <property type="match status" value="1"/>
</dbReference>
<gene>
    <name evidence="16" type="ORF">g.7507</name>
</gene>
<proteinExistence type="inferred from homology"/>
<evidence type="ECO:0000256" key="9">
    <source>
        <dbReference type="ARBA" id="ARBA00022982"/>
    </source>
</evidence>
<evidence type="ECO:0000313" key="16">
    <source>
        <dbReference type="EMBL" id="JAT18371.1"/>
    </source>
</evidence>
<keyword evidence="9" id="KW-0249">Electron transport</keyword>
<dbReference type="InterPro" id="IPR009947">
    <property type="entry name" value="NDUA7"/>
</dbReference>
<evidence type="ECO:0000256" key="6">
    <source>
        <dbReference type="ARBA" id="ARBA00022448"/>
    </source>
</evidence>
<sequence>MPKVEPRQVSPIIAAVRDFFLGRKHNTPLRYADYYAARTQPPPDLPEGPHHRLSANYYYSHDARREVAPPAVLASFQKQLAAPESKDVTSPVGPKTPGKAYQWD</sequence>
<evidence type="ECO:0000256" key="12">
    <source>
        <dbReference type="ARBA" id="ARBA00023136"/>
    </source>
</evidence>
<reference evidence="16" key="1">
    <citation type="submission" date="2015-11" db="EMBL/GenBank/DDBJ databases">
        <title>De novo transcriptome assembly of four potential Pierce s Disease insect vectors from Arizona vineyards.</title>
        <authorList>
            <person name="Tassone E.E."/>
        </authorList>
    </citation>
    <scope>NUCLEOTIDE SEQUENCE</scope>
</reference>
<dbReference type="GO" id="GO:0006120">
    <property type="term" value="P:mitochondrial electron transport, NADH to ubiquinone"/>
    <property type="evidence" value="ECO:0007669"/>
    <property type="project" value="TreeGrafter"/>
</dbReference>
<evidence type="ECO:0000256" key="3">
    <source>
        <dbReference type="ARBA" id="ARBA00005482"/>
    </source>
</evidence>
<keyword evidence="10" id="KW-0007">Acetylation</keyword>
<keyword evidence="11" id="KW-0496">Mitochondrion</keyword>
<dbReference type="Pfam" id="PF07347">
    <property type="entry name" value="CI-B14_5a"/>
    <property type="match status" value="1"/>
</dbReference>
<evidence type="ECO:0000256" key="5">
    <source>
        <dbReference type="ARBA" id="ARBA00016383"/>
    </source>
</evidence>